<accession>A0ABR7TPU8</accession>
<name>A0ABR7TPU8_9BACT</name>
<keyword evidence="2" id="KW-1185">Reference proteome</keyword>
<evidence type="ECO:0008006" key="3">
    <source>
        <dbReference type="Google" id="ProtNLM"/>
    </source>
</evidence>
<gene>
    <name evidence="1" type="ORF">ICL07_19090</name>
</gene>
<comment type="caution">
    <text evidence="1">The sequence shown here is derived from an EMBL/GenBank/DDBJ whole genome shotgun (WGS) entry which is preliminary data.</text>
</comment>
<protein>
    <recommendedName>
        <fullName evidence="3">Immunity protein Imm1</fullName>
    </recommendedName>
</protein>
<dbReference type="Proteomes" id="UP000659124">
    <property type="component" value="Unassembled WGS sequence"/>
</dbReference>
<reference evidence="1 2" key="1">
    <citation type="submission" date="2020-09" db="EMBL/GenBank/DDBJ databases">
        <title>Genome sequences of type strains of Chitinophaga qingshengii and Chitinophaga varians.</title>
        <authorList>
            <person name="Kittiwongwattana C."/>
        </authorList>
    </citation>
    <scope>NUCLEOTIDE SEQUENCE [LARGE SCALE GENOMIC DNA]</scope>
    <source>
        <strain evidence="1 2">JCM 30026</strain>
    </source>
</reference>
<proteinExistence type="predicted"/>
<dbReference type="RefSeq" id="WP_188089614.1">
    <property type="nucleotide sequence ID" value="NZ_JACVFC010000002.1"/>
</dbReference>
<evidence type="ECO:0000313" key="1">
    <source>
        <dbReference type="EMBL" id="MBC9932498.1"/>
    </source>
</evidence>
<dbReference type="EMBL" id="JACVFC010000002">
    <property type="protein sequence ID" value="MBC9932498.1"/>
    <property type="molecule type" value="Genomic_DNA"/>
</dbReference>
<evidence type="ECO:0000313" key="2">
    <source>
        <dbReference type="Proteomes" id="UP000659124"/>
    </source>
</evidence>
<sequence>MFVKLLMIDHQPAGDDYIIHPNLDDVLQSCRQLNGSTRTYIGLYATETPNADEFMLVGGGGSHYTCCYYKDGDEYYLLNPHVNNPDQLVHIPIGQLNIKPMKYCSSSMEDILQALQTYCTTGEMDAALTWELS</sequence>
<organism evidence="1 2">
    <name type="scientific">Chitinophaga qingshengii</name>
    <dbReference type="NCBI Taxonomy" id="1569794"/>
    <lineage>
        <taxon>Bacteria</taxon>
        <taxon>Pseudomonadati</taxon>
        <taxon>Bacteroidota</taxon>
        <taxon>Chitinophagia</taxon>
        <taxon>Chitinophagales</taxon>
        <taxon>Chitinophagaceae</taxon>
        <taxon>Chitinophaga</taxon>
    </lineage>
</organism>